<dbReference type="PATRIC" id="fig|1385369.3.peg.315"/>
<keyword evidence="1" id="KW-0808">Transferase</keyword>
<reference evidence="5 6" key="1">
    <citation type="submission" date="2013-08" db="EMBL/GenBank/DDBJ databases">
        <title>The genome sequence of Skermanella stibiiresistens.</title>
        <authorList>
            <person name="Zhu W."/>
            <person name="Wang G."/>
        </authorList>
    </citation>
    <scope>NUCLEOTIDE SEQUENCE [LARGE SCALE GENOMIC DNA]</scope>
    <source>
        <strain evidence="5 6">SB22</strain>
    </source>
</reference>
<evidence type="ECO:0000313" key="5">
    <source>
        <dbReference type="EMBL" id="EWY42605.1"/>
    </source>
</evidence>
<dbReference type="InterPro" id="IPR029058">
    <property type="entry name" value="AB_hydrolase_fold"/>
</dbReference>
<proteinExistence type="predicted"/>
<dbReference type="PANTHER" id="PTHR32268:SF11">
    <property type="entry name" value="HOMOSERINE O-ACETYLTRANSFERASE"/>
    <property type="match status" value="1"/>
</dbReference>
<protein>
    <recommendedName>
        <fullName evidence="4">AB hydrolase-1 domain-containing protein</fullName>
    </recommendedName>
</protein>
<dbReference type="InterPro" id="IPR008220">
    <property type="entry name" value="HAT_MetX-like"/>
</dbReference>
<dbReference type="Gene3D" id="3.40.50.1820">
    <property type="entry name" value="alpha/beta hydrolase"/>
    <property type="match status" value="1"/>
</dbReference>
<feature type="signal peptide" evidence="3">
    <location>
        <begin position="1"/>
        <end position="19"/>
    </location>
</feature>
<evidence type="ECO:0000256" key="2">
    <source>
        <dbReference type="PIRSR" id="PIRSR000443-1"/>
    </source>
</evidence>
<dbReference type="Proteomes" id="UP000019486">
    <property type="component" value="Unassembled WGS sequence"/>
</dbReference>
<dbReference type="STRING" id="1385369.N825_01615"/>
<dbReference type="EMBL" id="AVFL01000001">
    <property type="protein sequence ID" value="EWY42605.1"/>
    <property type="molecule type" value="Genomic_DNA"/>
</dbReference>
<dbReference type="InterPro" id="IPR000073">
    <property type="entry name" value="AB_hydrolase_1"/>
</dbReference>
<dbReference type="PANTHER" id="PTHR32268">
    <property type="entry name" value="HOMOSERINE O-ACETYLTRANSFERASE"/>
    <property type="match status" value="1"/>
</dbReference>
<dbReference type="OrthoDB" id="9800754at2"/>
<dbReference type="AlphaFoldDB" id="W9H8N3"/>
<feature type="active site" evidence="2">
    <location>
        <position position="292"/>
    </location>
</feature>
<feature type="active site" evidence="2">
    <location>
        <position position="326"/>
    </location>
</feature>
<dbReference type="PRINTS" id="PR00111">
    <property type="entry name" value="ABHYDROLASE"/>
</dbReference>
<accession>W9H8N3</accession>
<evidence type="ECO:0000256" key="1">
    <source>
        <dbReference type="ARBA" id="ARBA00022679"/>
    </source>
</evidence>
<sequence length="349" mass="38132">MGAAAAALLFTALFTTAHAADYPAPKEATYVVKDFRFHTGEVMPELRLHYRTIGEPTGQPVVMLHGTGGSGASMLTPDFAGELFGAGQPLDARKYFIILPDAIGHGKSSKPSDGLRAKFPKYSSEDMVDGQYRLITEGLGLKRVRLVMGNSMGGMHTWIWGGKYPDAMDALVPMASQPTEMAARNWMLRRLMIEMIRQDPGYANGDYAEQPKSMRLANVFYATATSGGTLAYQMLAPTRAMADKMVEDRLAVNFNADANDFIYAWESSGGYNPTQLLERITAPLLFINAADDERNPPETGVTELAMTHVKNGRLFLIPASDETRGHGTTAMARFYADELGAFLAKVPEN</sequence>
<evidence type="ECO:0000256" key="3">
    <source>
        <dbReference type="SAM" id="SignalP"/>
    </source>
</evidence>
<feature type="domain" description="AB hydrolase-1" evidence="4">
    <location>
        <begin position="60"/>
        <end position="305"/>
    </location>
</feature>
<feature type="chain" id="PRO_5004925026" description="AB hydrolase-1 domain-containing protein" evidence="3">
    <location>
        <begin position="20"/>
        <end position="349"/>
    </location>
</feature>
<dbReference type="GO" id="GO:0009092">
    <property type="term" value="P:homoserine metabolic process"/>
    <property type="evidence" value="ECO:0007669"/>
    <property type="project" value="TreeGrafter"/>
</dbReference>
<dbReference type="NCBIfam" id="NF005071">
    <property type="entry name" value="PRK06489.1"/>
    <property type="match status" value="1"/>
</dbReference>
<dbReference type="Pfam" id="PF00561">
    <property type="entry name" value="Abhydrolase_1"/>
    <property type="match status" value="1"/>
</dbReference>
<evidence type="ECO:0000259" key="4">
    <source>
        <dbReference type="Pfam" id="PF00561"/>
    </source>
</evidence>
<feature type="active site" description="Nucleophile" evidence="2">
    <location>
        <position position="151"/>
    </location>
</feature>
<comment type="caution">
    <text evidence="5">The sequence shown here is derived from an EMBL/GenBank/DDBJ whole genome shotgun (WGS) entry which is preliminary data.</text>
</comment>
<dbReference type="PIRSF" id="PIRSF000443">
    <property type="entry name" value="Homoser_Ac_trans"/>
    <property type="match status" value="1"/>
</dbReference>
<evidence type="ECO:0000313" key="6">
    <source>
        <dbReference type="Proteomes" id="UP000019486"/>
    </source>
</evidence>
<keyword evidence="3" id="KW-0732">Signal</keyword>
<dbReference type="SUPFAM" id="SSF53474">
    <property type="entry name" value="alpha/beta-Hydrolases"/>
    <property type="match status" value="1"/>
</dbReference>
<keyword evidence="6" id="KW-1185">Reference proteome</keyword>
<gene>
    <name evidence="5" type="ORF">N825_01615</name>
</gene>
<dbReference type="GO" id="GO:0009086">
    <property type="term" value="P:methionine biosynthetic process"/>
    <property type="evidence" value="ECO:0007669"/>
    <property type="project" value="TreeGrafter"/>
</dbReference>
<name>W9H8N3_9PROT</name>
<organism evidence="5 6">
    <name type="scientific">Skermanella stibiiresistens SB22</name>
    <dbReference type="NCBI Taxonomy" id="1385369"/>
    <lineage>
        <taxon>Bacteria</taxon>
        <taxon>Pseudomonadati</taxon>
        <taxon>Pseudomonadota</taxon>
        <taxon>Alphaproteobacteria</taxon>
        <taxon>Rhodospirillales</taxon>
        <taxon>Azospirillaceae</taxon>
        <taxon>Skermanella</taxon>
    </lineage>
</organism>
<dbReference type="GO" id="GO:0004414">
    <property type="term" value="F:homoserine O-acetyltransferase activity"/>
    <property type="evidence" value="ECO:0007669"/>
    <property type="project" value="TreeGrafter"/>
</dbReference>